<name>A0AAV6LNE8_9ERIC</name>
<dbReference type="InterPro" id="IPR029472">
    <property type="entry name" value="Copia-like_N"/>
</dbReference>
<sequence>MVQPSDVVEHGGNSTDSILEGLMTRMAEVLTKNQTQIHTPGYESSAAPIGIKLDGTNYALWSQVLEMYISGKDKLGYINGDIQQPQSTDPTFQKCSCQGVADQLYGPTFDQQFHSLSNYKNEWWNELKAQKHREATSNEGSGRAALVNAEPQLSFISQEEPSYDSTTLNDHQGNCDYALLSSNQNDYNGWIIDSGATDHITFNPNDFIQITQPQRTSIANANGVTYPVTGAGTVALSPSLSLSNTLLVPSLSNKLMSVGQATEELNCVAPIYPTFCLLQDILTKEIIGRGTKTGGWYYMYDFSPENKEVVSEEKKVDPDIIQGAESETEPPHSSVPEDPSPENILEVRSPTTPSPINDLNTSSGYNLPYRQNCGKPPIR</sequence>
<feature type="domain" description="Retrovirus-related Pol polyprotein from transposon TNT 1-94-like beta-barrel" evidence="3">
    <location>
        <begin position="190"/>
        <end position="264"/>
    </location>
</feature>
<dbReference type="EMBL" id="JACTNZ010000001">
    <property type="protein sequence ID" value="KAG5566326.1"/>
    <property type="molecule type" value="Genomic_DNA"/>
</dbReference>
<dbReference type="AlphaFoldDB" id="A0AAV6LNE8"/>
<keyword evidence="5" id="KW-1185">Reference proteome</keyword>
<evidence type="ECO:0000313" key="5">
    <source>
        <dbReference type="Proteomes" id="UP000823749"/>
    </source>
</evidence>
<accession>A0AAV6LNE8</accession>
<dbReference type="Proteomes" id="UP000823749">
    <property type="component" value="Chromosome 1"/>
</dbReference>
<feature type="region of interest" description="Disordered" evidence="1">
    <location>
        <begin position="310"/>
        <end position="379"/>
    </location>
</feature>
<feature type="domain" description="Retrotransposon Copia-like N-terminal" evidence="2">
    <location>
        <begin position="49"/>
        <end position="85"/>
    </location>
</feature>
<dbReference type="InterPro" id="IPR054722">
    <property type="entry name" value="PolX-like_BBD"/>
</dbReference>
<evidence type="ECO:0008006" key="6">
    <source>
        <dbReference type="Google" id="ProtNLM"/>
    </source>
</evidence>
<dbReference type="Pfam" id="PF22936">
    <property type="entry name" value="Pol_BBD"/>
    <property type="match status" value="1"/>
</dbReference>
<comment type="caution">
    <text evidence="4">The sequence shown here is derived from an EMBL/GenBank/DDBJ whole genome shotgun (WGS) entry which is preliminary data.</text>
</comment>
<evidence type="ECO:0000313" key="4">
    <source>
        <dbReference type="EMBL" id="KAG5566326.1"/>
    </source>
</evidence>
<organism evidence="4 5">
    <name type="scientific">Rhododendron griersonianum</name>
    <dbReference type="NCBI Taxonomy" id="479676"/>
    <lineage>
        <taxon>Eukaryota</taxon>
        <taxon>Viridiplantae</taxon>
        <taxon>Streptophyta</taxon>
        <taxon>Embryophyta</taxon>
        <taxon>Tracheophyta</taxon>
        <taxon>Spermatophyta</taxon>
        <taxon>Magnoliopsida</taxon>
        <taxon>eudicotyledons</taxon>
        <taxon>Gunneridae</taxon>
        <taxon>Pentapetalae</taxon>
        <taxon>asterids</taxon>
        <taxon>Ericales</taxon>
        <taxon>Ericaceae</taxon>
        <taxon>Ericoideae</taxon>
        <taxon>Rhodoreae</taxon>
        <taxon>Rhododendron</taxon>
    </lineage>
</organism>
<proteinExistence type="predicted"/>
<evidence type="ECO:0000259" key="2">
    <source>
        <dbReference type="Pfam" id="PF14244"/>
    </source>
</evidence>
<protein>
    <recommendedName>
        <fullName evidence="6">Retrotransposon Copia-like N-terminal domain-containing protein</fullName>
    </recommendedName>
</protein>
<evidence type="ECO:0000256" key="1">
    <source>
        <dbReference type="SAM" id="MobiDB-lite"/>
    </source>
</evidence>
<reference evidence="4" key="1">
    <citation type="submission" date="2020-08" db="EMBL/GenBank/DDBJ databases">
        <title>Plant Genome Project.</title>
        <authorList>
            <person name="Zhang R.-G."/>
        </authorList>
    </citation>
    <scope>NUCLEOTIDE SEQUENCE</scope>
    <source>
        <strain evidence="4">WSP0</strain>
        <tissue evidence="4">Leaf</tissue>
    </source>
</reference>
<dbReference type="Pfam" id="PF14244">
    <property type="entry name" value="Retrotran_gag_3"/>
    <property type="match status" value="1"/>
</dbReference>
<gene>
    <name evidence="4" type="ORF">RHGRI_002058</name>
</gene>
<feature type="compositionally biased region" description="Polar residues" evidence="1">
    <location>
        <begin position="349"/>
        <end position="365"/>
    </location>
</feature>
<evidence type="ECO:0000259" key="3">
    <source>
        <dbReference type="Pfam" id="PF22936"/>
    </source>
</evidence>